<keyword evidence="4" id="KW-0411">Iron-sulfur</keyword>
<comment type="similarity">
    <text evidence="1">Belongs to the FldB/FldC dehydratase alpha/beta subunit family.</text>
</comment>
<comment type="caution">
    <text evidence="5">The sequence shown here is derived from an EMBL/GenBank/DDBJ whole genome shotgun (WGS) entry which is preliminary data.</text>
</comment>
<dbReference type="PANTHER" id="PTHR30548:SF4">
    <property type="entry name" value="SUBUNIT OF OXYGEN-SENSITIVE 2-HYDROXYISOCAPROYL-COA DEHYDRATASE"/>
    <property type="match status" value="1"/>
</dbReference>
<reference evidence="5" key="1">
    <citation type="submission" date="2020-07" db="EMBL/GenBank/DDBJ databases">
        <title>Huge and variable diversity of episymbiotic CPR bacteria and DPANN archaea in groundwater ecosystems.</title>
        <authorList>
            <person name="He C.Y."/>
            <person name="Keren R."/>
            <person name="Whittaker M."/>
            <person name="Farag I.F."/>
            <person name="Doudna J."/>
            <person name="Cate J.H.D."/>
            <person name="Banfield J.F."/>
        </authorList>
    </citation>
    <scope>NUCLEOTIDE SEQUENCE</scope>
    <source>
        <strain evidence="5">NC_groundwater_1664_Pr3_B-0.1um_52_9</strain>
    </source>
</reference>
<protein>
    <submittedName>
        <fullName evidence="5">2-hydroxyacyl-CoA dehydratase</fullName>
    </submittedName>
</protein>
<organism evidence="5 6">
    <name type="scientific">Desulfomonile tiedjei</name>
    <dbReference type="NCBI Taxonomy" id="2358"/>
    <lineage>
        <taxon>Bacteria</taxon>
        <taxon>Pseudomonadati</taxon>
        <taxon>Thermodesulfobacteriota</taxon>
        <taxon>Desulfomonilia</taxon>
        <taxon>Desulfomonilales</taxon>
        <taxon>Desulfomonilaceae</taxon>
        <taxon>Desulfomonile</taxon>
    </lineage>
</organism>
<dbReference type="PANTHER" id="PTHR30548">
    <property type="entry name" value="2-HYDROXYGLUTARYL-COA DEHYDRATASE, D-COMPONENT-RELATED"/>
    <property type="match status" value="1"/>
</dbReference>
<keyword evidence="3" id="KW-0408">Iron</keyword>
<keyword evidence="2" id="KW-0479">Metal-binding</keyword>
<name>A0A9D6V0R7_9BACT</name>
<dbReference type="GO" id="GO:0046872">
    <property type="term" value="F:metal ion binding"/>
    <property type="evidence" value="ECO:0007669"/>
    <property type="project" value="UniProtKB-KW"/>
</dbReference>
<dbReference type="Gene3D" id="3.40.50.11900">
    <property type="match status" value="1"/>
</dbReference>
<accession>A0A9D6V0R7</accession>
<evidence type="ECO:0000256" key="2">
    <source>
        <dbReference type="ARBA" id="ARBA00022723"/>
    </source>
</evidence>
<dbReference type="EMBL" id="JACRDE010000012">
    <property type="protein sequence ID" value="MBI5247916.1"/>
    <property type="molecule type" value="Genomic_DNA"/>
</dbReference>
<sequence length="409" mass="46247">MAERKSIAATSQMKKLMADHFTALDAAKKEGKPKVAWCTSVGPAELLHAMGFLVYFPENHGALLGATRMATDFIPLANAIGYSPDICSYLTADVGAYLKGMTPLTKAYGLEAIPKADVLVYNTNQCRDVQDWFAFYAREWNVPIVGLHTHRNIKAVEDYHLGDLASQIKAMIPTLEQVSGNRFDIDRLREVVRLSLECTKLWREVLECGAAVPAPLTFFDATIHMAPAVVLRGLPEAVDYYKLLLKELHARIEEKVSAVEGERHRIYWDGMPIWGKLRDLSTLFTSLKANIVASTYCNSWIFDAFDPADPFESMAKAYTELFIVRDETYKEAYMDEWIKRFSVDGVIFHDARTCPNNSNSRYCMPQRMTSRLGVPTLVINGDLNDLRCYSEEQAKTNIEAFIEQLDEKR</sequence>
<dbReference type="Proteomes" id="UP000807825">
    <property type="component" value="Unassembled WGS sequence"/>
</dbReference>
<dbReference type="Pfam" id="PF06050">
    <property type="entry name" value="HGD-D"/>
    <property type="match status" value="1"/>
</dbReference>
<dbReference type="AlphaFoldDB" id="A0A9D6V0R7"/>
<evidence type="ECO:0000256" key="1">
    <source>
        <dbReference type="ARBA" id="ARBA00005806"/>
    </source>
</evidence>
<evidence type="ECO:0000256" key="3">
    <source>
        <dbReference type="ARBA" id="ARBA00023004"/>
    </source>
</evidence>
<proteinExistence type="inferred from homology"/>
<dbReference type="GO" id="GO:0051536">
    <property type="term" value="F:iron-sulfur cluster binding"/>
    <property type="evidence" value="ECO:0007669"/>
    <property type="project" value="UniProtKB-KW"/>
</dbReference>
<dbReference type="Gene3D" id="3.40.50.11890">
    <property type="match status" value="1"/>
</dbReference>
<evidence type="ECO:0000313" key="5">
    <source>
        <dbReference type="EMBL" id="MBI5247916.1"/>
    </source>
</evidence>
<evidence type="ECO:0000256" key="4">
    <source>
        <dbReference type="ARBA" id="ARBA00023014"/>
    </source>
</evidence>
<evidence type="ECO:0000313" key="6">
    <source>
        <dbReference type="Proteomes" id="UP000807825"/>
    </source>
</evidence>
<dbReference type="InterPro" id="IPR010327">
    <property type="entry name" value="FldB/FldC_alpha/beta"/>
</dbReference>
<gene>
    <name evidence="5" type="ORF">HY912_00345</name>
</gene>